<evidence type="ECO:0000256" key="5">
    <source>
        <dbReference type="ARBA" id="ARBA00023136"/>
    </source>
</evidence>
<evidence type="ECO:0000256" key="1">
    <source>
        <dbReference type="ARBA" id="ARBA00004141"/>
    </source>
</evidence>
<keyword evidence="11" id="KW-1185">Reference proteome</keyword>
<gene>
    <name evidence="10" type="ORF">TPAR_02025</name>
</gene>
<dbReference type="InterPro" id="IPR011701">
    <property type="entry name" value="MFS"/>
</dbReference>
<dbReference type="PANTHER" id="PTHR23501">
    <property type="entry name" value="MAJOR FACILITATOR SUPERFAMILY"/>
    <property type="match status" value="1"/>
</dbReference>
<evidence type="ECO:0000256" key="6">
    <source>
        <dbReference type="ARBA" id="ARBA00023180"/>
    </source>
</evidence>
<evidence type="ECO:0000313" key="11">
    <source>
        <dbReference type="Proteomes" id="UP000237481"/>
    </source>
</evidence>
<evidence type="ECO:0000256" key="3">
    <source>
        <dbReference type="ARBA" id="ARBA00022692"/>
    </source>
</evidence>
<feature type="transmembrane region" description="Helical" evidence="8">
    <location>
        <begin position="199"/>
        <end position="220"/>
    </location>
</feature>
<evidence type="ECO:0000313" key="10">
    <source>
        <dbReference type="EMBL" id="POR37782.1"/>
    </source>
</evidence>
<feature type="transmembrane region" description="Helical" evidence="8">
    <location>
        <begin position="170"/>
        <end position="187"/>
    </location>
</feature>
<name>A0A2S4L5Q5_9HYPO</name>
<reference evidence="10 11" key="1">
    <citation type="submission" date="2018-01" db="EMBL/GenBank/DDBJ databases">
        <title>Harnessing the power of phylogenomics to disentangle the directionality and signatures of interkingdom host jumping in the parasitic fungal genus Tolypocladium.</title>
        <authorList>
            <person name="Quandt C.A."/>
            <person name="Patterson W."/>
            <person name="Spatafora J.W."/>
        </authorList>
    </citation>
    <scope>NUCLEOTIDE SEQUENCE [LARGE SCALE GENOMIC DNA]</scope>
    <source>
        <strain evidence="10 11">NRBC 100945</strain>
    </source>
</reference>
<evidence type="ECO:0000256" key="8">
    <source>
        <dbReference type="SAM" id="Phobius"/>
    </source>
</evidence>
<dbReference type="Proteomes" id="UP000237481">
    <property type="component" value="Unassembled WGS sequence"/>
</dbReference>
<evidence type="ECO:0000256" key="4">
    <source>
        <dbReference type="ARBA" id="ARBA00022989"/>
    </source>
</evidence>
<evidence type="ECO:0000256" key="2">
    <source>
        <dbReference type="ARBA" id="ARBA00022448"/>
    </source>
</evidence>
<feature type="transmembrane region" description="Helical" evidence="8">
    <location>
        <begin position="297"/>
        <end position="315"/>
    </location>
</feature>
<dbReference type="SUPFAM" id="SSF103473">
    <property type="entry name" value="MFS general substrate transporter"/>
    <property type="match status" value="1"/>
</dbReference>
<dbReference type="InterPro" id="IPR036259">
    <property type="entry name" value="MFS_trans_sf"/>
</dbReference>
<dbReference type="EMBL" id="PKSG01000203">
    <property type="protein sequence ID" value="POR37782.1"/>
    <property type="molecule type" value="Genomic_DNA"/>
</dbReference>
<keyword evidence="2" id="KW-0813">Transport</keyword>
<feature type="transmembrane region" description="Helical" evidence="8">
    <location>
        <begin position="232"/>
        <end position="258"/>
    </location>
</feature>
<keyword evidence="6" id="KW-0325">Glycoprotein</keyword>
<dbReference type="AlphaFoldDB" id="A0A2S4L5Q5"/>
<feature type="domain" description="Major facilitator superfamily (MFS) profile" evidence="9">
    <location>
        <begin position="22"/>
        <end position="415"/>
    </location>
</feature>
<keyword evidence="3 8" id="KW-0812">Transmembrane</keyword>
<feature type="region of interest" description="Disordered" evidence="7">
    <location>
        <begin position="396"/>
        <end position="415"/>
    </location>
</feature>
<keyword evidence="5 8" id="KW-0472">Membrane</keyword>
<evidence type="ECO:0000256" key="7">
    <source>
        <dbReference type="SAM" id="MobiDB-lite"/>
    </source>
</evidence>
<feature type="compositionally biased region" description="Basic and acidic residues" evidence="7">
    <location>
        <begin position="403"/>
        <end position="415"/>
    </location>
</feature>
<feature type="transmembrane region" description="Helical" evidence="8">
    <location>
        <begin position="270"/>
        <end position="291"/>
    </location>
</feature>
<feature type="transmembrane region" description="Helical" evidence="8">
    <location>
        <begin position="143"/>
        <end position="164"/>
    </location>
</feature>
<comment type="subcellular location">
    <subcellularLocation>
        <location evidence="1">Membrane</location>
        <topology evidence="1">Multi-pass membrane protein</topology>
    </subcellularLocation>
</comment>
<dbReference type="GO" id="GO:0022857">
    <property type="term" value="F:transmembrane transporter activity"/>
    <property type="evidence" value="ECO:0007669"/>
    <property type="project" value="InterPro"/>
</dbReference>
<dbReference type="InterPro" id="IPR020846">
    <property type="entry name" value="MFS_dom"/>
</dbReference>
<dbReference type="Gene3D" id="1.20.1250.20">
    <property type="entry name" value="MFS general substrate transporter like domains"/>
    <property type="match status" value="1"/>
</dbReference>
<feature type="transmembrane region" description="Helical" evidence="8">
    <location>
        <begin position="57"/>
        <end position="75"/>
    </location>
</feature>
<dbReference type="OrthoDB" id="10021397at2759"/>
<protein>
    <submittedName>
        <fullName evidence="10">Major facilitator superfamily protein</fullName>
    </submittedName>
</protein>
<accession>A0A2S4L5Q5</accession>
<proteinExistence type="predicted"/>
<keyword evidence="4 8" id="KW-1133">Transmembrane helix</keyword>
<organism evidence="10 11">
    <name type="scientific">Tolypocladium paradoxum</name>
    <dbReference type="NCBI Taxonomy" id="94208"/>
    <lineage>
        <taxon>Eukaryota</taxon>
        <taxon>Fungi</taxon>
        <taxon>Dikarya</taxon>
        <taxon>Ascomycota</taxon>
        <taxon>Pezizomycotina</taxon>
        <taxon>Sordariomycetes</taxon>
        <taxon>Hypocreomycetidae</taxon>
        <taxon>Hypocreales</taxon>
        <taxon>Ophiocordycipitaceae</taxon>
        <taxon>Tolypocladium</taxon>
    </lineage>
</organism>
<dbReference type="PANTHER" id="PTHR23501:SF187">
    <property type="entry name" value="MAJOR FACILITATOR SUPERFAMILY (MFS) PROFILE DOMAIN-CONTAINING PROTEIN"/>
    <property type="match status" value="1"/>
</dbReference>
<dbReference type="PROSITE" id="PS50850">
    <property type="entry name" value="MFS"/>
    <property type="match status" value="1"/>
</dbReference>
<sequence length="415" mass="44996">MYSSWPTGMYIHSIGLETLSICLLALAITSLLAAVESTVTSTALPVISDVLDMGELHMWFVNAYFVMSTAFLPLFGQAADVFGRRWLTIGIVASDTSGGATSTALLIAGRAIRGVGDGGINLMIEMIVCDLVPLRDRGRFMGVMFAFFAVGTSLGLFIGGAIVFSINLPISGVSLILFAAFLHVNYQRGPSTAKRHRRIDYTGIAILTSSTTAILIALTYGGTRYPWSAWQVLLPLMLGFAGLGGFYLFIIYFIPVFFQAVPVEGPTTSGVLLPPTVVTIVPGALISGLILSKFARYRSLHFAMMTVGIGLFILLKQDSGLALYVVFQIIGVFKDSLYLVWIVAVGVTKFSSFVVFPKREIKLRYYLETEYGLEGPKYCTTKGGCADGRQVDNPPHGLSSCSVHKDANNEEQRQI</sequence>
<evidence type="ECO:0000259" key="9">
    <source>
        <dbReference type="PROSITE" id="PS50850"/>
    </source>
</evidence>
<dbReference type="GO" id="GO:0005886">
    <property type="term" value="C:plasma membrane"/>
    <property type="evidence" value="ECO:0007669"/>
    <property type="project" value="TreeGrafter"/>
</dbReference>
<comment type="caution">
    <text evidence="10">The sequence shown here is derived from an EMBL/GenBank/DDBJ whole genome shotgun (WGS) entry which is preliminary data.</text>
</comment>
<dbReference type="Pfam" id="PF07690">
    <property type="entry name" value="MFS_1"/>
    <property type="match status" value="1"/>
</dbReference>
<feature type="transmembrane region" description="Helical" evidence="8">
    <location>
        <begin position="336"/>
        <end position="356"/>
    </location>
</feature>